<dbReference type="FunFam" id="1.10.150.20:FF:000003">
    <property type="entry name" value="DNA polymerase I"/>
    <property type="match status" value="1"/>
</dbReference>
<dbReference type="Pfam" id="PF01367">
    <property type="entry name" value="5_3_exonuc"/>
    <property type="match status" value="1"/>
</dbReference>
<dbReference type="SMART" id="SM00475">
    <property type="entry name" value="53EXOc"/>
    <property type="match status" value="1"/>
</dbReference>
<evidence type="ECO:0000313" key="20">
    <source>
        <dbReference type="EMBL" id="KKR98831.1"/>
    </source>
</evidence>
<comment type="catalytic activity">
    <reaction evidence="14 16">
        <text>DNA(n) + a 2'-deoxyribonucleoside 5'-triphosphate = DNA(n+1) + diphosphate</text>
        <dbReference type="Rhea" id="RHEA:22508"/>
        <dbReference type="Rhea" id="RHEA-COMP:17339"/>
        <dbReference type="Rhea" id="RHEA-COMP:17340"/>
        <dbReference type="ChEBI" id="CHEBI:33019"/>
        <dbReference type="ChEBI" id="CHEBI:61560"/>
        <dbReference type="ChEBI" id="CHEBI:173112"/>
        <dbReference type="EC" id="2.7.7.7"/>
    </reaction>
</comment>
<evidence type="ECO:0000256" key="11">
    <source>
        <dbReference type="ARBA" id="ARBA00022932"/>
    </source>
</evidence>
<evidence type="ECO:0000256" key="1">
    <source>
        <dbReference type="ARBA" id="ARBA00007705"/>
    </source>
</evidence>
<evidence type="ECO:0000256" key="3">
    <source>
        <dbReference type="ARBA" id="ARBA00020311"/>
    </source>
</evidence>
<evidence type="ECO:0000256" key="16">
    <source>
        <dbReference type="RuleBase" id="RU004460"/>
    </source>
</evidence>
<evidence type="ECO:0000313" key="21">
    <source>
        <dbReference type="Proteomes" id="UP000034108"/>
    </source>
</evidence>
<dbReference type="SMART" id="SM00482">
    <property type="entry name" value="POLAc"/>
    <property type="match status" value="1"/>
</dbReference>
<dbReference type="SUPFAM" id="SSF88723">
    <property type="entry name" value="PIN domain-like"/>
    <property type="match status" value="1"/>
</dbReference>
<dbReference type="InterPro" id="IPR020045">
    <property type="entry name" value="DNA_polI_H3TH"/>
</dbReference>
<evidence type="ECO:0000256" key="10">
    <source>
        <dbReference type="ARBA" id="ARBA00022839"/>
    </source>
</evidence>
<evidence type="ECO:0000259" key="17">
    <source>
        <dbReference type="SMART" id="SM00474"/>
    </source>
</evidence>
<dbReference type="Pfam" id="PF00476">
    <property type="entry name" value="DNA_pol_A"/>
    <property type="match status" value="1"/>
</dbReference>
<dbReference type="Gene3D" id="3.40.50.1010">
    <property type="entry name" value="5'-nuclease"/>
    <property type="match status" value="1"/>
</dbReference>
<dbReference type="FunFam" id="1.20.1060.10:FF:000001">
    <property type="entry name" value="DNA polymerase I"/>
    <property type="match status" value="1"/>
</dbReference>
<dbReference type="InterPro" id="IPR001098">
    <property type="entry name" value="DNA-dir_DNA_pol_A_palm_dom"/>
</dbReference>
<dbReference type="SUPFAM" id="SSF56672">
    <property type="entry name" value="DNA/RNA polymerases"/>
    <property type="match status" value="1"/>
</dbReference>
<keyword evidence="8 16" id="KW-0227">DNA damage</keyword>
<dbReference type="CDD" id="cd09898">
    <property type="entry name" value="H3TH_53EXO"/>
    <property type="match status" value="1"/>
</dbReference>
<dbReference type="InterPro" id="IPR020046">
    <property type="entry name" value="5-3_exonucl_a-hlix_arch_N"/>
</dbReference>
<dbReference type="GO" id="GO:0008409">
    <property type="term" value="F:5'-3' exonuclease activity"/>
    <property type="evidence" value="ECO:0007669"/>
    <property type="project" value="InterPro"/>
</dbReference>
<keyword evidence="11 16" id="KW-0239">DNA-directed DNA polymerase</keyword>
<organism evidence="20 21">
    <name type="scientific">Candidatus Magasanikbacteria bacterium GW2011_GWC2_41_17</name>
    <dbReference type="NCBI Taxonomy" id="1619048"/>
    <lineage>
        <taxon>Bacteria</taxon>
        <taxon>Candidatus Magasanikiibacteriota</taxon>
    </lineage>
</organism>
<dbReference type="SUPFAM" id="SSF53098">
    <property type="entry name" value="Ribonuclease H-like"/>
    <property type="match status" value="1"/>
</dbReference>
<keyword evidence="6 16" id="KW-0235">DNA replication</keyword>
<dbReference type="EC" id="2.7.7.7" evidence="2 15"/>
<dbReference type="InterPro" id="IPR018320">
    <property type="entry name" value="DNA_polymerase_1"/>
</dbReference>
<dbReference type="AlphaFoldDB" id="A0A0G0VGS3"/>
<feature type="domain" description="3'-5' exonuclease" evidence="17">
    <location>
        <begin position="306"/>
        <end position="462"/>
    </location>
</feature>
<evidence type="ECO:0000256" key="4">
    <source>
        <dbReference type="ARBA" id="ARBA00022679"/>
    </source>
</evidence>
<dbReference type="GO" id="GO:0003677">
    <property type="term" value="F:DNA binding"/>
    <property type="evidence" value="ECO:0007669"/>
    <property type="project" value="UniProtKB-UniRule"/>
</dbReference>
<dbReference type="InterPro" id="IPR029060">
    <property type="entry name" value="PIN-like_dom_sf"/>
</dbReference>
<dbReference type="CDD" id="cd09859">
    <property type="entry name" value="PIN_53EXO"/>
    <property type="match status" value="1"/>
</dbReference>
<evidence type="ECO:0000256" key="5">
    <source>
        <dbReference type="ARBA" id="ARBA00022695"/>
    </source>
</evidence>
<evidence type="ECO:0000256" key="8">
    <source>
        <dbReference type="ARBA" id="ARBA00022763"/>
    </source>
</evidence>
<evidence type="ECO:0000256" key="2">
    <source>
        <dbReference type="ARBA" id="ARBA00012417"/>
    </source>
</evidence>
<dbReference type="GO" id="GO:0008408">
    <property type="term" value="F:3'-5' exonuclease activity"/>
    <property type="evidence" value="ECO:0007669"/>
    <property type="project" value="InterPro"/>
</dbReference>
<name>A0A0G0VGS3_9BACT</name>
<dbReference type="GO" id="GO:0006302">
    <property type="term" value="P:double-strand break repair"/>
    <property type="evidence" value="ECO:0007669"/>
    <property type="project" value="TreeGrafter"/>
</dbReference>
<dbReference type="NCBIfam" id="TIGR00593">
    <property type="entry name" value="pola"/>
    <property type="match status" value="1"/>
</dbReference>
<keyword evidence="9" id="KW-0378">Hydrolase</keyword>
<dbReference type="InterPro" id="IPR019760">
    <property type="entry name" value="DNA-dir_DNA_pol_A_CS"/>
</dbReference>
<sequence>MPRFVIIDGNAIVHRAFHAIPHLTNKKGLILNAVYGFTSILLRAIKELKPDYAAVAFDLKAPTFRHKEYKEYKAKRIKQPQELYDQMVQVKDLLRAMKISVFEKEGFEADDIIATLATQNQGENLIVTGDMDTLQLVNDKTKIYTMKKGVNDIVVYDIAAVMERYGLKPEQMIDYKALRGDPSDNILGVKGIGEKTAGELIKKFGSLENVYGKIDELKESGISSSVVEKLKAGKKDAFFSKHLVTLVKDVSIDFKLTDCELKDYNNPATRELLVEWEFGSLLKRLDNVDGNIEMENKKVEKKKLEIIEIKNASELEELNKKIKKTGKAVIYLSDDGQSGLKAKLFGLLVTYDGEKIYNVSTNFARDLILPTQIIGHDLKRVSEILKRHNVELAGQLHDVMIMDYVLDPGTRSHDLRALALRYLEQELPDGEQASLFGADLAGLGQKVVCFWQIGEKLIVELEQKGFLNLYEKIEAPLIPVLARMEEAGIKVDVEHLEKLSQKLSKIEKTVSKKIFEMSGQEFNIASPQQLKEILFEKLKIPVMGIRKGKTGLSTAASELEKMRGLHPIIDLISEYREIAKLQNTYVDVLPNLLDEKTQRVHTTFNQAVTATGRLSSSEPNIQNIPIRGDLGKEIRQCFVAAKGFKLVSADYSQIELRVVASLSNDQEMIDIFKNNADIHVMTAAKINGVEPDKVTPEMRQAAKAINFGIIYGMGPHSLAESTGVSFAEARDFIAKYFEVFKDVKKFLNETKALAHSLGYVETLLGRRRYLLEINSGIPMLRSSAERMAINAPVQGTAADLIKMAMIEIDKFLAKKYGNDARMLLQVHDELVLEIKDNLAEQVGAEVKEIMEKVIKLRVPMRVDTHIGSSWGKA</sequence>
<dbReference type="PROSITE" id="PS00447">
    <property type="entry name" value="DNA_POLYMERASE_A"/>
    <property type="match status" value="1"/>
</dbReference>
<dbReference type="PATRIC" id="fig|1619048.3.peg.507"/>
<dbReference type="PANTHER" id="PTHR10133">
    <property type="entry name" value="DNA POLYMERASE I"/>
    <property type="match status" value="1"/>
</dbReference>
<evidence type="ECO:0000256" key="7">
    <source>
        <dbReference type="ARBA" id="ARBA00022722"/>
    </source>
</evidence>
<evidence type="ECO:0000256" key="9">
    <source>
        <dbReference type="ARBA" id="ARBA00022801"/>
    </source>
</evidence>
<dbReference type="SUPFAM" id="SSF47807">
    <property type="entry name" value="5' to 3' exonuclease, C-terminal subdomain"/>
    <property type="match status" value="1"/>
</dbReference>
<reference evidence="20 21" key="1">
    <citation type="journal article" date="2015" name="Nature">
        <title>rRNA introns, odd ribosomes, and small enigmatic genomes across a large radiation of phyla.</title>
        <authorList>
            <person name="Brown C.T."/>
            <person name="Hug L.A."/>
            <person name="Thomas B.C."/>
            <person name="Sharon I."/>
            <person name="Castelle C.J."/>
            <person name="Singh A."/>
            <person name="Wilkins M.J."/>
            <person name="Williams K.H."/>
            <person name="Banfield J.F."/>
        </authorList>
    </citation>
    <scope>NUCLEOTIDE SEQUENCE [LARGE SCALE GENOMIC DNA]</scope>
</reference>
<dbReference type="CDD" id="cd08637">
    <property type="entry name" value="DNA_pol_A_pol_I_C"/>
    <property type="match status" value="1"/>
</dbReference>
<dbReference type="PRINTS" id="PR00868">
    <property type="entry name" value="DNAPOLI"/>
</dbReference>
<evidence type="ECO:0000256" key="12">
    <source>
        <dbReference type="ARBA" id="ARBA00023125"/>
    </source>
</evidence>
<evidence type="ECO:0000259" key="18">
    <source>
        <dbReference type="SMART" id="SM00475"/>
    </source>
</evidence>
<dbReference type="NCBIfam" id="NF004397">
    <property type="entry name" value="PRK05755.1"/>
    <property type="match status" value="1"/>
</dbReference>
<evidence type="ECO:0000256" key="13">
    <source>
        <dbReference type="ARBA" id="ARBA00023204"/>
    </source>
</evidence>
<feature type="domain" description="DNA-directed DNA polymerase family A palm" evidence="19">
    <location>
        <begin position="631"/>
        <end position="838"/>
    </location>
</feature>
<keyword evidence="4 16" id="KW-0808">Transferase</keyword>
<evidence type="ECO:0000259" key="19">
    <source>
        <dbReference type="SMART" id="SM00482"/>
    </source>
</evidence>
<comment type="similarity">
    <text evidence="1 16">Belongs to the DNA polymerase type-A family.</text>
</comment>
<dbReference type="Proteomes" id="UP000034108">
    <property type="component" value="Unassembled WGS sequence"/>
</dbReference>
<dbReference type="InterPro" id="IPR002562">
    <property type="entry name" value="3'-5'_exonuclease_dom"/>
</dbReference>
<dbReference type="GO" id="GO:0006261">
    <property type="term" value="P:DNA-templated DNA replication"/>
    <property type="evidence" value="ECO:0007669"/>
    <property type="project" value="UniProtKB-UniRule"/>
</dbReference>
<dbReference type="EMBL" id="LCAV01000015">
    <property type="protein sequence ID" value="KKR98831.1"/>
    <property type="molecule type" value="Genomic_DNA"/>
</dbReference>
<keyword evidence="12 16" id="KW-0238">DNA-binding</keyword>
<keyword evidence="7" id="KW-0540">Nuclease</keyword>
<dbReference type="SMART" id="SM00474">
    <property type="entry name" value="35EXOc"/>
    <property type="match status" value="1"/>
</dbReference>
<dbReference type="SMART" id="SM00279">
    <property type="entry name" value="HhH2"/>
    <property type="match status" value="1"/>
</dbReference>
<dbReference type="Gene3D" id="3.30.420.10">
    <property type="entry name" value="Ribonuclease H-like superfamily/Ribonuclease H"/>
    <property type="match status" value="1"/>
</dbReference>
<keyword evidence="10" id="KW-0269">Exonuclease</keyword>
<protein>
    <recommendedName>
        <fullName evidence="3 15">DNA polymerase I</fullName>
        <ecNumber evidence="2 15">2.7.7.7</ecNumber>
    </recommendedName>
</protein>
<evidence type="ECO:0000256" key="6">
    <source>
        <dbReference type="ARBA" id="ARBA00022705"/>
    </source>
</evidence>
<dbReference type="InterPro" id="IPR036397">
    <property type="entry name" value="RNaseH_sf"/>
</dbReference>
<dbReference type="Gene3D" id="1.10.150.20">
    <property type="entry name" value="5' to 3' exonuclease, C-terminal subdomain"/>
    <property type="match status" value="2"/>
</dbReference>
<dbReference type="InterPro" id="IPR012337">
    <property type="entry name" value="RNaseH-like_sf"/>
</dbReference>
<dbReference type="Pfam" id="PF02739">
    <property type="entry name" value="5_3_exonuc_N"/>
    <property type="match status" value="1"/>
</dbReference>
<dbReference type="FunFam" id="1.10.150.20:FF:000002">
    <property type="entry name" value="DNA polymerase I"/>
    <property type="match status" value="1"/>
</dbReference>
<feature type="domain" description="5'-3' exonuclease" evidence="18">
    <location>
        <begin position="1"/>
        <end position="262"/>
    </location>
</feature>
<proteinExistence type="inferred from homology"/>
<comment type="caution">
    <text evidence="20">The sequence shown here is derived from an EMBL/GenBank/DDBJ whole genome shotgun (WGS) entry which is preliminary data.</text>
</comment>
<dbReference type="InterPro" id="IPR036279">
    <property type="entry name" value="5-3_exonuclease_C_sf"/>
</dbReference>
<evidence type="ECO:0000256" key="15">
    <source>
        <dbReference type="NCBIfam" id="TIGR00593"/>
    </source>
</evidence>
<keyword evidence="5 16" id="KW-0548">Nucleotidyltransferase</keyword>
<evidence type="ECO:0000256" key="14">
    <source>
        <dbReference type="ARBA" id="ARBA00049244"/>
    </source>
</evidence>
<dbReference type="STRING" id="1619048.UU49_C0015G0016"/>
<dbReference type="InterPro" id="IPR002298">
    <property type="entry name" value="DNA_polymerase_A"/>
</dbReference>
<keyword evidence="13 16" id="KW-0234">DNA repair</keyword>
<dbReference type="PANTHER" id="PTHR10133:SF27">
    <property type="entry name" value="DNA POLYMERASE NU"/>
    <property type="match status" value="1"/>
</dbReference>
<dbReference type="CDD" id="cd06140">
    <property type="entry name" value="DNA_polA_I_Bacillus_like_exo"/>
    <property type="match status" value="1"/>
</dbReference>
<dbReference type="InterPro" id="IPR008918">
    <property type="entry name" value="HhH2"/>
</dbReference>
<accession>A0A0G0VGS3</accession>
<dbReference type="GO" id="GO:0003887">
    <property type="term" value="F:DNA-directed DNA polymerase activity"/>
    <property type="evidence" value="ECO:0007669"/>
    <property type="project" value="UniProtKB-UniRule"/>
</dbReference>
<dbReference type="InterPro" id="IPR002421">
    <property type="entry name" value="5-3_exonuclease"/>
</dbReference>
<dbReference type="Gene3D" id="1.20.1060.10">
    <property type="entry name" value="Taq DNA Polymerase, Chain T, domain 4"/>
    <property type="match status" value="1"/>
</dbReference>
<gene>
    <name evidence="16" type="primary">polA</name>
    <name evidence="20" type="ORF">UU49_C0015G0016</name>
</gene>
<dbReference type="Gene3D" id="3.30.70.370">
    <property type="match status" value="1"/>
</dbReference>
<dbReference type="InterPro" id="IPR043502">
    <property type="entry name" value="DNA/RNA_pol_sf"/>
</dbReference>